<dbReference type="SUPFAM" id="SSF50978">
    <property type="entry name" value="WD40 repeat-like"/>
    <property type="match status" value="1"/>
</dbReference>
<evidence type="ECO:0000313" key="4">
    <source>
        <dbReference type="Proteomes" id="UP001178461"/>
    </source>
</evidence>
<dbReference type="EMBL" id="OX395134">
    <property type="protein sequence ID" value="CAI5785032.1"/>
    <property type="molecule type" value="Genomic_DNA"/>
</dbReference>
<dbReference type="SMART" id="SM00320">
    <property type="entry name" value="WD40"/>
    <property type="match status" value="4"/>
</dbReference>
<dbReference type="PANTHER" id="PTHR47822">
    <property type="entry name" value="CARBOHYDRATE BINDING DOMAIN CONTAINING PROTEIN"/>
    <property type="match status" value="1"/>
</dbReference>
<dbReference type="Gene3D" id="2.130.10.10">
    <property type="entry name" value="YVTN repeat-like/Quinoprotein amine dehydrogenase"/>
    <property type="match status" value="2"/>
</dbReference>
<organism evidence="3 4">
    <name type="scientific">Podarcis lilfordi</name>
    <name type="common">Lilford's wall lizard</name>
    <dbReference type="NCBI Taxonomy" id="74358"/>
    <lineage>
        <taxon>Eukaryota</taxon>
        <taxon>Metazoa</taxon>
        <taxon>Chordata</taxon>
        <taxon>Craniata</taxon>
        <taxon>Vertebrata</taxon>
        <taxon>Euteleostomi</taxon>
        <taxon>Lepidosauria</taxon>
        <taxon>Squamata</taxon>
        <taxon>Bifurcata</taxon>
        <taxon>Unidentata</taxon>
        <taxon>Episquamata</taxon>
        <taxon>Laterata</taxon>
        <taxon>Lacertibaenia</taxon>
        <taxon>Lacertidae</taxon>
        <taxon>Podarcis</taxon>
    </lineage>
</organism>
<proteinExistence type="predicted"/>
<dbReference type="Proteomes" id="UP001178461">
    <property type="component" value="Chromosome 9"/>
</dbReference>
<dbReference type="PROSITE" id="PS50082">
    <property type="entry name" value="WD_REPEATS_2"/>
    <property type="match status" value="1"/>
</dbReference>
<evidence type="ECO:0000256" key="1">
    <source>
        <dbReference type="PROSITE-ProRule" id="PRU00221"/>
    </source>
</evidence>
<keyword evidence="4" id="KW-1185">Reference proteome</keyword>
<name>A0AA35PHL9_9SAUR</name>
<dbReference type="InterPro" id="IPR015943">
    <property type="entry name" value="WD40/YVTN_repeat-like_dom_sf"/>
</dbReference>
<accession>A0AA35PHL9</accession>
<evidence type="ECO:0000256" key="2">
    <source>
        <dbReference type="SAM" id="MobiDB-lite"/>
    </source>
</evidence>
<feature type="region of interest" description="Disordered" evidence="2">
    <location>
        <begin position="408"/>
        <end position="439"/>
    </location>
</feature>
<dbReference type="AlphaFoldDB" id="A0AA35PHL9"/>
<dbReference type="PROSITE" id="PS50294">
    <property type="entry name" value="WD_REPEATS_REGION"/>
    <property type="match status" value="1"/>
</dbReference>
<gene>
    <name evidence="3" type="ORF">PODLI_1B032828</name>
</gene>
<dbReference type="PANTHER" id="PTHR47822:SF3">
    <property type="entry name" value="ANAPHASE-PROMOTING COMPLEX SUBUNIT 4-LIKE WD40 DOMAIN-CONTAINING PROTEIN"/>
    <property type="match status" value="1"/>
</dbReference>
<feature type="repeat" description="WD" evidence="1">
    <location>
        <begin position="239"/>
        <end position="281"/>
    </location>
</feature>
<protein>
    <submittedName>
        <fullName evidence="3">Biogenesis WDR12 homolog isoform X2</fullName>
    </submittedName>
</protein>
<dbReference type="InterPro" id="IPR036322">
    <property type="entry name" value="WD40_repeat_dom_sf"/>
</dbReference>
<feature type="compositionally biased region" description="Basic and acidic residues" evidence="2">
    <location>
        <begin position="408"/>
        <end position="417"/>
    </location>
</feature>
<dbReference type="Pfam" id="PF00400">
    <property type="entry name" value="WD40"/>
    <property type="match status" value="4"/>
</dbReference>
<keyword evidence="1" id="KW-0853">WD repeat</keyword>
<dbReference type="InterPro" id="IPR001680">
    <property type="entry name" value="WD40_rpt"/>
</dbReference>
<reference evidence="3" key="1">
    <citation type="submission" date="2022-12" db="EMBL/GenBank/DDBJ databases">
        <authorList>
            <person name="Alioto T."/>
            <person name="Alioto T."/>
            <person name="Gomez Garrido J."/>
        </authorList>
    </citation>
    <scope>NUCLEOTIDE SEQUENCE</scope>
</reference>
<sequence>MLRRERRGAANERKWNASWGRGGGRGRVRCQGDRLQEALEAGRDLPGLMAHRRLAEALRVSRDLVVSGCGTAGVWPVEGDSCCPSSLACLRQVPLGKDAHGIYSLCFAPGGGQLAAGFGNGSVQLVDASRGLPGPSLFPGHRTRQAVTALKFHRAKPGLLLAAGADGTISIYDLLSHYPLASWTETENEINAMDFCRDGSSFATAGKDRHIRLYDSHTNQLFHIMHAPDFMAGDEFTPLSGHSRRIFALRFHPTELHLFLTGGWDNSVKVWDKRVSKGARSVINGPHICGPGIDVKGDQVLTGSWVPRNALQLWDLRLSRLWQTLPFPCSPTQGEFLYSAQFCMGDVVLAGGSGTSGASAIHTGTGQVVGEILLPNKPVHVVASAPGSQAVAVAGAGATFTWQSCTEPWKEEAEHPADAQPWSSGAGKPSAPRCHLPQG</sequence>
<evidence type="ECO:0000313" key="3">
    <source>
        <dbReference type="EMBL" id="CAI5785032.1"/>
    </source>
</evidence>